<evidence type="ECO:0000256" key="10">
    <source>
        <dbReference type="ARBA" id="ARBA00022962"/>
    </source>
</evidence>
<keyword evidence="7" id="KW-0288">FMN</keyword>
<comment type="cofactor">
    <cofactor evidence="3">
        <name>FAD</name>
        <dbReference type="ChEBI" id="CHEBI:57692"/>
    </cofactor>
</comment>
<dbReference type="SUPFAM" id="SSF56235">
    <property type="entry name" value="N-terminal nucleophile aminohydrolases (Ntn hydrolases)"/>
    <property type="match status" value="1"/>
</dbReference>
<dbReference type="FunFam" id="2.160.20.60:FF:000001">
    <property type="entry name" value="Glutamate synthase, large subunit"/>
    <property type="match status" value="1"/>
</dbReference>
<evidence type="ECO:0000256" key="12">
    <source>
        <dbReference type="ARBA" id="ARBA00023004"/>
    </source>
</evidence>
<evidence type="ECO:0000313" key="19">
    <source>
        <dbReference type="Proteomes" id="UP001158066"/>
    </source>
</evidence>
<keyword evidence="9" id="KW-0274">FAD</keyword>
<keyword evidence="19" id="KW-1185">Reference proteome</keyword>
<dbReference type="InterPro" id="IPR017932">
    <property type="entry name" value="GATase_2_dom"/>
</dbReference>
<dbReference type="PANTHER" id="PTHR11938">
    <property type="entry name" value="FAD NADPH DEHYDROGENASE/OXIDOREDUCTASE"/>
    <property type="match status" value="1"/>
</dbReference>
<dbReference type="GO" id="GO:0046872">
    <property type="term" value="F:metal ion binding"/>
    <property type="evidence" value="ECO:0007669"/>
    <property type="project" value="UniProtKB-KW"/>
</dbReference>
<dbReference type="InterPro" id="IPR013785">
    <property type="entry name" value="Aldolase_TIM"/>
</dbReference>
<dbReference type="NCBIfam" id="NF008730">
    <property type="entry name" value="PRK11750.1"/>
    <property type="match status" value="1"/>
</dbReference>
<evidence type="ECO:0000256" key="6">
    <source>
        <dbReference type="ARBA" id="ARBA00022630"/>
    </source>
</evidence>
<dbReference type="FunFam" id="3.20.20.70:FF:000031">
    <property type="entry name" value="Glutamate synthase 1 [NADH]"/>
    <property type="match status" value="1"/>
</dbReference>
<keyword evidence="10" id="KW-0315">Glutamine amidotransferase</keyword>
<dbReference type="InterPro" id="IPR002932">
    <property type="entry name" value="Glu_synthdom"/>
</dbReference>
<dbReference type="PANTHER" id="PTHR11938:SF133">
    <property type="entry name" value="GLUTAMATE SYNTHASE (NADH)"/>
    <property type="match status" value="1"/>
</dbReference>
<accession>A0AA45WVJ0</accession>
<dbReference type="Pfam" id="PF01645">
    <property type="entry name" value="Glu_synthase"/>
    <property type="match status" value="1"/>
</dbReference>
<dbReference type="InterPro" id="IPR036485">
    <property type="entry name" value="Glu_synth_asu_C_sf"/>
</dbReference>
<dbReference type="SUPFAM" id="SSF51395">
    <property type="entry name" value="FMN-linked oxidoreductases"/>
    <property type="match status" value="1"/>
</dbReference>
<keyword evidence="14" id="KW-0314">Glutamate biosynthesis</keyword>
<evidence type="ECO:0000256" key="3">
    <source>
        <dbReference type="ARBA" id="ARBA00001974"/>
    </source>
</evidence>
<reference evidence="18" key="1">
    <citation type="submission" date="2017-05" db="EMBL/GenBank/DDBJ databases">
        <authorList>
            <person name="Varghese N."/>
            <person name="Submissions S."/>
        </authorList>
    </citation>
    <scope>NUCLEOTIDE SEQUENCE</scope>
    <source>
        <strain evidence="18">Su22</strain>
    </source>
</reference>
<evidence type="ECO:0000256" key="1">
    <source>
        <dbReference type="ARBA" id="ARBA00001917"/>
    </source>
</evidence>
<keyword evidence="8" id="KW-0479">Metal-binding</keyword>
<evidence type="ECO:0000256" key="13">
    <source>
        <dbReference type="ARBA" id="ARBA00023014"/>
    </source>
</evidence>
<dbReference type="InterPro" id="IPR029055">
    <property type="entry name" value="Ntn_hydrolases_N"/>
</dbReference>
<dbReference type="GO" id="GO:0019676">
    <property type="term" value="P:ammonia assimilation cycle"/>
    <property type="evidence" value="ECO:0007669"/>
    <property type="project" value="TreeGrafter"/>
</dbReference>
<dbReference type="Pfam" id="PF00310">
    <property type="entry name" value="GATase_2"/>
    <property type="match status" value="1"/>
</dbReference>
<keyword evidence="11" id="KW-0560">Oxidoreductase</keyword>
<evidence type="ECO:0000256" key="14">
    <source>
        <dbReference type="ARBA" id="ARBA00023164"/>
    </source>
</evidence>
<dbReference type="InterPro" id="IPR050711">
    <property type="entry name" value="ET-N_metabolism_enzyme"/>
</dbReference>
<gene>
    <name evidence="18" type="ORF">SAMN06296020_104197</name>
</gene>
<dbReference type="Pfam" id="PF04898">
    <property type="entry name" value="Glu_syn_central"/>
    <property type="match status" value="1"/>
</dbReference>
<dbReference type="SUPFAM" id="SSF69336">
    <property type="entry name" value="Alpha subunit of glutamate synthase, C-terminal domain"/>
    <property type="match status" value="1"/>
</dbReference>
<evidence type="ECO:0000256" key="5">
    <source>
        <dbReference type="ARBA" id="ARBA00022605"/>
    </source>
</evidence>
<dbReference type="EMBL" id="FXUF01000004">
    <property type="protein sequence ID" value="SMP52218.1"/>
    <property type="molecule type" value="Genomic_DNA"/>
</dbReference>
<keyword evidence="12" id="KW-0408">Iron</keyword>
<dbReference type="InterPro" id="IPR006982">
    <property type="entry name" value="Glu_synth_centr_N"/>
</dbReference>
<dbReference type="PROSITE" id="PS51278">
    <property type="entry name" value="GATASE_TYPE_2"/>
    <property type="match status" value="1"/>
</dbReference>
<comment type="pathway">
    <text evidence="16">Amino-acid biosynthesis.</text>
</comment>
<dbReference type="Proteomes" id="UP001158066">
    <property type="component" value="Unassembled WGS sequence"/>
</dbReference>
<sequence>MHENVFLAGGIEGKEVVLLGQGDQYQASHQNGDGQQWEQYRSEKASMGPRGWGVPGIPPSQGLYDPIHEKDNCGVGFVAHVKGVPSHQILEQGLEILHQMKHRGAVGADVTTGDGAGILIQVPHGFLVQETQKEGFELPPPGQYAVGMIFLPREPHALHYCQGVFERVLREEGLVLLGWRTVPVDPYACGDSARATRPVVAQVFVQREQQTKEAFARKLLVVRKRVQQIIAAAGGPPAHHFYVCSLSAETLVYKGQILGYRLKDYYLDLQQPELETALILVHERYSTNTFPSWKMAHPYRYLAHNGEINTIRGNINWMNAREGVMRSRVFGSDFEKILPVIEPEGSDSASLDNIFEFFLANGHPMEQVMMVLVPEAWQAGSGISEELQAFYEYHGRLMQPWDGPATVAFSDGVKVGLMVDRNGLRPARYWVTDDDLIIMASETGVLDIPPEKVVQKGNMNPGSMLLVDLQKGQLLENHAIKEGIATAYPYREWVQRNRLTMDVLEDLPEPRPMNREVLAKKQKGFGYTAEELEHILLPMALHGEENIGAMGMDTPLAALSATPQWLFQYFRQKFAQVTNPAIDSIREKSGMSLVQYLGNHGLLVDAIETEEDRAYMRLEEPVITNREMEQLKHLYTKDLKAVTLPITFQMDGGPNRLEKALYDLCKRAEENILQGHNLLILSDRSIDYYHAPIPSLLAVSAVHHHLIRRKLRTQADLIVEAGDARDVMHLALLLGYGATALNPYLAFETLQKLHGEGKMGESVTLEASRRNYRDALVKGLLKIIAKMGISTLQSYQGAQIFEVVGLDEALVDQYFPGTPACLSGIGLETIGEEVLRFHKPAFSITDKQPEALAVGGELFHRKGGVPHLLSPDRVSMLQRAGRSDSYDAYRAFSDDIHRADGDVLTVRGLLDFTQRVPVPLDEVEPVEAILPRFTTGAVSFGSVSKEAHETMAIAMNRMGARSNSGEGGEHPSRYYADLHGNNLKSAAKQVASGRFGVTIQYLVNANELQIKVAQGAKPGEGGHLPGEKVTPEIGEVRHSLPGIDLISPPPHHDIYSIEDLAQLIVDLKNANPEARVSVKLVASTGIGAVAAGVAKAHADVIVISGHDGGTGASAFSSMKYAGLPWEIGLAEVQQTLMLNQLRGRVKLQADGKIITARDVVTAVLLGAEEVGMTTAAMIGLGCIMCRKCHLNRCPVGIATQDPALRKKFTGKPEHLQRYFTFVAREIREIMARLGYRKVDDMVGQVHRLRHRDGLTGKAAALKVDRLLFRPELPARISVKSGDKSAGVTITALDQQLLKVAAPSLESRQPVSGTFPITNTHRAVGTRLSGQIAQQYGGDGLAPDTIQFTFEGSAGQSFGAFAASGMTLTLKGDANDYLGKGLSGGKLVVMPPEKSRFNAADNVIAGNTLLYGATAGEAYFSGRVGHRFAVRNSGATAVVEGIGSHGCEYMTGGVVVVLGAVGQNFGAGMSGGKAFLMAEASYLTEQVNQDLVTILPVNEEADRQLLHRLVTRHHELTGSKQAAALLKQWPKALKQFHLVVSPLYLEISERLLTESNK</sequence>
<dbReference type="CDD" id="cd02808">
    <property type="entry name" value="GltS_FMN"/>
    <property type="match status" value="1"/>
</dbReference>
<evidence type="ECO:0000256" key="8">
    <source>
        <dbReference type="ARBA" id="ARBA00022723"/>
    </source>
</evidence>
<name>A0AA45WVJ0_9CLOT</name>
<protein>
    <submittedName>
        <fullName evidence="18">Glutamate synthase (NADPH/NADH) large chain</fullName>
    </submittedName>
</protein>
<dbReference type="GO" id="GO:0051538">
    <property type="term" value="F:3 iron, 4 sulfur cluster binding"/>
    <property type="evidence" value="ECO:0007669"/>
    <property type="project" value="UniProtKB-KW"/>
</dbReference>
<dbReference type="GO" id="GO:0015930">
    <property type="term" value="F:glutamate synthase activity"/>
    <property type="evidence" value="ECO:0007669"/>
    <property type="project" value="InterPro"/>
</dbReference>
<keyword evidence="5" id="KW-0028">Amino-acid biosynthesis</keyword>
<evidence type="ECO:0000256" key="9">
    <source>
        <dbReference type="ARBA" id="ARBA00022827"/>
    </source>
</evidence>
<dbReference type="Gene3D" id="3.60.20.10">
    <property type="entry name" value="Glutamine Phosphoribosylpyrophosphate, subunit 1, domain 1"/>
    <property type="match status" value="1"/>
</dbReference>
<dbReference type="CDD" id="cd00982">
    <property type="entry name" value="gltB_C"/>
    <property type="match status" value="1"/>
</dbReference>
<feature type="domain" description="Glutamine amidotransferase type-2" evidence="17">
    <location>
        <begin position="73"/>
        <end position="470"/>
    </location>
</feature>
<comment type="caution">
    <text evidence="18">The sequence shown here is derived from an EMBL/GenBank/DDBJ whole genome shotgun (WGS) entry which is preliminary data.</text>
</comment>
<evidence type="ECO:0000313" key="18">
    <source>
        <dbReference type="EMBL" id="SMP52218.1"/>
    </source>
</evidence>
<evidence type="ECO:0000256" key="7">
    <source>
        <dbReference type="ARBA" id="ARBA00022643"/>
    </source>
</evidence>
<dbReference type="Pfam" id="PF01493">
    <property type="entry name" value="GXGXG"/>
    <property type="match status" value="1"/>
</dbReference>
<comment type="similarity">
    <text evidence="4">Belongs to the glutamate synthase family.</text>
</comment>
<evidence type="ECO:0000256" key="16">
    <source>
        <dbReference type="ARBA" id="ARBA00029440"/>
    </source>
</evidence>
<comment type="cofactor">
    <cofactor evidence="1">
        <name>FMN</name>
        <dbReference type="ChEBI" id="CHEBI:58210"/>
    </cofactor>
</comment>
<keyword evidence="15" id="KW-0003">3Fe-4S</keyword>
<dbReference type="InterPro" id="IPR002489">
    <property type="entry name" value="Glu_synth_asu_C"/>
</dbReference>
<dbReference type="Gene3D" id="2.160.20.60">
    <property type="entry name" value="Glutamate synthase, alpha subunit, C-terminal domain"/>
    <property type="match status" value="1"/>
</dbReference>
<dbReference type="GO" id="GO:0006537">
    <property type="term" value="P:glutamate biosynthetic process"/>
    <property type="evidence" value="ECO:0007669"/>
    <property type="project" value="UniProtKB-KW"/>
</dbReference>
<keyword evidence="13" id="KW-0411">Iron-sulfur</keyword>
<keyword evidence="6" id="KW-0285">Flavoprotein</keyword>
<organism evidence="18 19">
    <name type="scientific">Anoxynatronum buryatiense</name>
    <dbReference type="NCBI Taxonomy" id="489973"/>
    <lineage>
        <taxon>Bacteria</taxon>
        <taxon>Bacillati</taxon>
        <taxon>Bacillota</taxon>
        <taxon>Clostridia</taxon>
        <taxon>Eubacteriales</taxon>
        <taxon>Clostridiaceae</taxon>
        <taxon>Anoxynatronum</taxon>
    </lineage>
</organism>
<evidence type="ECO:0000259" key="17">
    <source>
        <dbReference type="PROSITE" id="PS51278"/>
    </source>
</evidence>
<dbReference type="CDD" id="cd00713">
    <property type="entry name" value="GltS"/>
    <property type="match status" value="1"/>
</dbReference>
<comment type="cofactor">
    <cofactor evidence="2">
        <name>[3Fe-4S] cluster</name>
        <dbReference type="ChEBI" id="CHEBI:21137"/>
    </cofactor>
</comment>
<evidence type="ECO:0000256" key="2">
    <source>
        <dbReference type="ARBA" id="ARBA00001927"/>
    </source>
</evidence>
<dbReference type="FunFam" id="3.60.20.10:FF:000001">
    <property type="entry name" value="Glutamate synthase, large subunit"/>
    <property type="match status" value="1"/>
</dbReference>
<evidence type="ECO:0000256" key="11">
    <source>
        <dbReference type="ARBA" id="ARBA00023002"/>
    </source>
</evidence>
<dbReference type="Gene3D" id="3.20.20.70">
    <property type="entry name" value="Aldolase class I"/>
    <property type="match status" value="2"/>
</dbReference>
<evidence type="ECO:0000256" key="15">
    <source>
        <dbReference type="ARBA" id="ARBA00023291"/>
    </source>
</evidence>
<proteinExistence type="inferred from homology"/>
<evidence type="ECO:0000256" key="4">
    <source>
        <dbReference type="ARBA" id="ARBA00009716"/>
    </source>
</evidence>